<reference evidence="2" key="1">
    <citation type="submission" date="2023-10" db="EMBL/GenBank/DDBJ databases">
        <authorList>
            <person name="Chen Y."/>
            <person name="Shah S."/>
            <person name="Dougan E. K."/>
            <person name="Thang M."/>
            <person name="Chan C."/>
        </authorList>
    </citation>
    <scope>NUCLEOTIDE SEQUENCE [LARGE SCALE GENOMIC DNA]</scope>
</reference>
<evidence type="ECO:0000313" key="3">
    <source>
        <dbReference type="Proteomes" id="UP001189429"/>
    </source>
</evidence>
<sequence length="104" mass="11277">MSSAKAANFAMLRRAQRHLYYRDGISTCEQGKQSQQALSLLCATWEAKLKPDVISCSAGINARGKGDQWQRSGKCGRRNWSSPSSTSKLRLGLGRGSARGGTQS</sequence>
<feature type="compositionally biased region" description="Gly residues" evidence="1">
    <location>
        <begin position="93"/>
        <end position="104"/>
    </location>
</feature>
<accession>A0ABN9SYR6</accession>
<gene>
    <name evidence="2" type="ORF">PCOR1329_LOCUS33840</name>
</gene>
<name>A0ABN9SYR6_9DINO</name>
<protein>
    <recommendedName>
        <fullName evidence="4">Histone deacetylase</fullName>
    </recommendedName>
</protein>
<comment type="caution">
    <text evidence="2">The sequence shown here is derived from an EMBL/GenBank/DDBJ whole genome shotgun (WGS) entry which is preliminary data.</text>
</comment>
<proteinExistence type="predicted"/>
<evidence type="ECO:0008006" key="4">
    <source>
        <dbReference type="Google" id="ProtNLM"/>
    </source>
</evidence>
<organism evidence="2 3">
    <name type="scientific">Prorocentrum cordatum</name>
    <dbReference type="NCBI Taxonomy" id="2364126"/>
    <lineage>
        <taxon>Eukaryota</taxon>
        <taxon>Sar</taxon>
        <taxon>Alveolata</taxon>
        <taxon>Dinophyceae</taxon>
        <taxon>Prorocentrales</taxon>
        <taxon>Prorocentraceae</taxon>
        <taxon>Prorocentrum</taxon>
    </lineage>
</organism>
<keyword evidence="3" id="KW-1185">Reference proteome</keyword>
<dbReference type="Proteomes" id="UP001189429">
    <property type="component" value="Unassembled WGS sequence"/>
</dbReference>
<feature type="region of interest" description="Disordered" evidence="1">
    <location>
        <begin position="63"/>
        <end position="104"/>
    </location>
</feature>
<evidence type="ECO:0000256" key="1">
    <source>
        <dbReference type="SAM" id="MobiDB-lite"/>
    </source>
</evidence>
<evidence type="ECO:0000313" key="2">
    <source>
        <dbReference type="EMBL" id="CAK0837721.1"/>
    </source>
</evidence>
<dbReference type="EMBL" id="CAUYUJ010014171">
    <property type="protein sequence ID" value="CAK0837721.1"/>
    <property type="molecule type" value="Genomic_DNA"/>
</dbReference>